<evidence type="ECO:0000313" key="1">
    <source>
        <dbReference type="EMBL" id="AIM40833.1"/>
    </source>
</evidence>
<name>A0A088F7A7_STRPY</name>
<dbReference type="AlphaFoldDB" id="A0A088F7A7"/>
<protein>
    <submittedName>
        <fullName evidence="1">Uncharacterized protein</fullName>
    </submittedName>
</protein>
<accession>A0A088F7A7</accession>
<organism evidence="1">
    <name type="scientific">Streptococcus pyogenes</name>
    <dbReference type="NCBI Taxonomy" id="1314"/>
    <lineage>
        <taxon>Bacteria</taxon>
        <taxon>Bacillati</taxon>
        <taxon>Bacillota</taxon>
        <taxon>Bacilli</taxon>
        <taxon>Lactobacillales</taxon>
        <taxon>Streptococcaceae</taxon>
        <taxon>Streptococcus</taxon>
    </lineage>
</organism>
<reference evidence="1" key="1">
    <citation type="submission" date="2014-08" db="EMBL/GenBank/DDBJ databases">
        <title>Phage-like Chromosomal Island SpyCIM25 in Historical Streptococcus pyogenes Strain T25-3.</title>
        <authorList>
            <person name="Nguyen S.V."/>
            <person name="McShan W.M."/>
        </authorList>
    </citation>
    <scope>NUCLEOTIDE SEQUENCE</scope>
    <source>
        <strain evidence="1">T25-3</strain>
    </source>
</reference>
<proteinExistence type="predicted"/>
<sequence>MRVDKGEMIMKATTYKELKKWIDEGVDLAELAQGYADKVPNADREQFEAITQEIFNVLEGVSLMLDDKVLIYNRKAEQKRLNDIEQGNY</sequence>
<gene>
    <name evidence="1" type="ORF">SpyCIM25_08</name>
</gene>
<dbReference type="EMBL" id="KM275477">
    <property type="protein sequence ID" value="AIM40833.1"/>
    <property type="molecule type" value="Genomic_DNA"/>
</dbReference>